<dbReference type="InterPro" id="IPR050872">
    <property type="entry name" value="PPR_P_subfamily"/>
</dbReference>
<dbReference type="EMBL" id="MBFR01000005">
    <property type="protein sequence ID" value="PVU97965.1"/>
    <property type="molecule type" value="Genomic_DNA"/>
</dbReference>
<dbReference type="PANTHER" id="PTHR46128:SF86">
    <property type="entry name" value="PENTACOTRIPEPTIDE-REPEAT REGION OF PRORP DOMAIN-CONTAINING PROTEIN"/>
    <property type="match status" value="1"/>
</dbReference>
<dbReference type="InterPro" id="IPR011990">
    <property type="entry name" value="TPR-like_helical_dom_sf"/>
</dbReference>
<evidence type="ECO:0000313" key="2">
    <source>
        <dbReference type="EMBL" id="PVU97965.1"/>
    </source>
</evidence>
<keyword evidence="3" id="KW-1185">Reference proteome</keyword>
<dbReference type="Pfam" id="PF01535">
    <property type="entry name" value="PPR"/>
    <property type="match status" value="1"/>
</dbReference>
<dbReference type="Gene3D" id="1.25.40.10">
    <property type="entry name" value="Tetratricopeptide repeat domain"/>
    <property type="match status" value="3"/>
</dbReference>
<protein>
    <recommendedName>
        <fullName evidence="4">Pentacotripeptide-repeat region of PRORP domain-containing protein</fullName>
    </recommendedName>
</protein>
<sequence>MTLIKLITALEINTTQPWTFAKLFKNHKNFFQNNCTFDPNPGIQSLSYSKDIATNNISHTILKNTTALQTDFTRKIRFCNFKALKVCSYTTTRPFQEQKFLNTPTPLITSEYSLTEFWNTFEITKETSSFPILSKEGYINLVKYILEFGTVSHWCSDVYLLLNSFRKNYGYYIEENPQTDNSELSKLFLSTVLEIFAKYGDVRKAEELFKELRNGQYIRGNSSSKQNLISMVIAYAKNGNLPVAHKYLNQCQNAQTNYLSRAYVALIKAYLIEKQYYIAERYLEKIADFYCSSNSNFGIKRIISKVVHANYNFELQDQIKIQFLRGYYCYLFFLAFDTKIPISKVEFSFEKFLRIYQAPVAHRFYSIVVDACLLRNLKEKANDYIYQMSLNGISPDIRNYNSWIKYYVDNSLWGDIKKITSILDELKIQKNNVTFLHLMYAENKKNNLWIVKYYFWEYVQSVSDTSSSDAKKYYCVKIFSFILQFAVKDFNYWRKEIYFIVEAANQFLVKRSIVIYSLLSQIPKIQHRLTFDLVIPSFVKTLEYLTNKLFLSSEKKYSSLNNVLIQNYKLELNKNKISILDKNLHELFLGLPQDKKIQFWNEFSLILNKKSQKSQFKAHHILVNLLIYLISTKRYNISFVLYSCAIQYSSYNIVNFSNLQYSLLHAYLEQKNYLLARDILKLIVDSPKPSYGYPLSNVLNNHLKPGDYSYEVPYLSENALIVNFFKPCIKVYTILLKHAANDYNLSQVKLIWSLVIKSNLSLDTKIYLNSIKAHSLCGDNLSVLGFYNDMVKLNIKPSAVILNFVIKAAYMCAKRNDIINIIHTAIFKYKIFVSTISFNYLIKTIFLYSPTFTTLQLLNSLLNIMINTGNPIDKNSQKIFFPLKTCNKPKNYQLNDENGHLIDKLEDQNTSIFKTTPLENVLFQSSSSNYNKEAYGSHSPGIKRKLIITFKAIVRQLNKNKSISKKTNSNIGNESILHSSYCYNRDDRGNTKKYIKENLVLAQPPNLQTFTLFTKYALIVKNYNLVIYFYKLFENYKPDRVWERKVNPRILGNALYSYIKLGKHAEAKCVWNRMLANDFIENQKSDFDLHHKDFLNLHYKWLI</sequence>
<dbReference type="Proteomes" id="UP000245383">
    <property type="component" value="Unassembled WGS sequence"/>
</dbReference>
<comment type="similarity">
    <text evidence="1">Belongs to the PPR family. P subfamily.</text>
</comment>
<dbReference type="AlphaFoldDB" id="A0A2T9Z036"/>
<dbReference type="PANTHER" id="PTHR46128">
    <property type="entry name" value="MITOCHONDRIAL GROUP I INTRON SPLICING FACTOR CCM1"/>
    <property type="match status" value="1"/>
</dbReference>
<proteinExistence type="inferred from homology"/>
<organism evidence="2 3">
    <name type="scientific">Smittium simulii</name>
    <dbReference type="NCBI Taxonomy" id="133385"/>
    <lineage>
        <taxon>Eukaryota</taxon>
        <taxon>Fungi</taxon>
        <taxon>Fungi incertae sedis</taxon>
        <taxon>Zoopagomycota</taxon>
        <taxon>Kickxellomycotina</taxon>
        <taxon>Harpellomycetes</taxon>
        <taxon>Harpellales</taxon>
        <taxon>Legeriomycetaceae</taxon>
        <taxon>Smittium</taxon>
    </lineage>
</organism>
<accession>A0A2T9Z036</accession>
<evidence type="ECO:0000256" key="1">
    <source>
        <dbReference type="ARBA" id="ARBA00007626"/>
    </source>
</evidence>
<comment type="caution">
    <text evidence="2">The sequence shown here is derived from an EMBL/GenBank/DDBJ whole genome shotgun (WGS) entry which is preliminary data.</text>
</comment>
<reference evidence="2 3" key="1">
    <citation type="journal article" date="2018" name="MBio">
        <title>Comparative Genomics Reveals the Core Gene Toolbox for the Fungus-Insect Symbiosis.</title>
        <authorList>
            <person name="Wang Y."/>
            <person name="Stata M."/>
            <person name="Wang W."/>
            <person name="Stajich J.E."/>
            <person name="White M.M."/>
            <person name="Moncalvo J.M."/>
        </authorList>
    </citation>
    <scope>NUCLEOTIDE SEQUENCE [LARGE SCALE GENOMIC DNA]</scope>
    <source>
        <strain evidence="2 3">SWE-8-4</strain>
    </source>
</reference>
<dbReference type="STRING" id="133385.A0A2T9Z036"/>
<dbReference type="OrthoDB" id="5567375at2759"/>
<evidence type="ECO:0008006" key="4">
    <source>
        <dbReference type="Google" id="ProtNLM"/>
    </source>
</evidence>
<gene>
    <name evidence="2" type="ORF">BB561_000215</name>
</gene>
<evidence type="ECO:0000313" key="3">
    <source>
        <dbReference type="Proteomes" id="UP000245383"/>
    </source>
</evidence>
<name>A0A2T9Z036_9FUNG</name>
<dbReference type="InterPro" id="IPR002885">
    <property type="entry name" value="PPR_rpt"/>
</dbReference>